<name>A0ABY4XC56_9SPHN</name>
<comment type="similarity">
    <text evidence="1 5">Belongs to the CoaE family.</text>
</comment>
<accession>A0ABY4XC56</accession>
<dbReference type="SUPFAM" id="SSF52540">
    <property type="entry name" value="P-loop containing nucleoside triphosphate hydrolases"/>
    <property type="match status" value="1"/>
</dbReference>
<sequence>MILLGLTGSIGMGKTTVATMFRRMGVPVFDADATVRSLQGPGGALLPAIEAAFPGTTGPDGVDRAALGARVFGDRAALRRLEAIVHPAVDRARRGFVRRHRARPLLVDDVPLLFETGGDRRVDAVLVVSAPAWRQRRRVLARPGMSALRLRQVLARQIPDPIKRRRADFVVDSGADLATTRAAVRRLVACLTAHGVRYCRTCAKSSSIPKPPA</sequence>
<dbReference type="RefSeq" id="WP_252168044.1">
    <property type="nucleotide sequence ID" value="NZ_CP084930.1"/>
</dbReference>
<keyword evidence="5" id="KW-0963">Cytoplasm</keyword>
<keyword evidence="8" id="KW-1185">Reference proteome</keyword>
<evidence type="ECO:0000256" key="5">
    <source>
        <dbReference type="HAMAP-Rule" id="MF_00376"/>
    </source>
</evidence>
<gene>
    <name evidence="5 7" type="primary">coaE</name>
    <name evidence="7" type="ORF">LHA26_07240</name>
</gene>
<dbReference type="HAMAP" id="MF_00376">
    <property type="entry name" value="Dephospho_CoA_kinase"/>
    <property type="match status" value="1"/>
</dbReference>
<keyword evidence="3 5" id="KW-0067">ATP-binding</keyword>
<dbReference type="EMBL" id="CP084930">
    <property type="protein sequence ID" value="USI74240.1"/>
    <property type="molecule type" value="Genomic_DNA"/>
</dbReference>
<dbReference type="PANTHER" id="PTHR10695">
    <property type="entry name" value="DEPHOSPHO-COA KINASE-RELATED"/>
    <property type="match status" value="1"/>
</dbReference>
<dbReference type="GO" id="GO:0004140">
    <property type="term" value="F:dephospho-CoA kinase activity"/>
    <property type="evidence" value="ECO:0007669"/>
    <property type="project" value="UniProtKB-EC"/>
</dbReference>
<dbReference type="InterPro" id="IPR001977">
    <property type="entry name" value="Depp_CoAkinase"/>
</dbReference>
<reference evidence="7" key="1">
    <citation type="journal article" date="2022" name="Toxins">
        <title>Genomic Analysis of Sphingopyxis sp. USTB-05 for Biodegrading Cyanobacterial Hepatotoxins.</title>
        <authorList>
            <person name="Liu C."/>
            <person name="Xu Q."/>
            <person name="Zhao Z."/>
            <person name="Zhang H."/>
            <person name="Liu X."/>
            <person name="Yin C."/>
            <person name="Liu Y."/>
            <person name="Yan H."/>
        </authorList>
    </citation>
    <scope>NUCLEOTIDE SEQUENCE</scope>
    <source>
        <strain evidence="7">NBD5</strain>
    </source>
</reference>
<comment type="catalytic activity">
    <reaction evidence="5">
        <text>3'-dephospho-CoA + ATP = ADP + CoA + H(+)</text>
        <dbReference type="Rhea" id="RHEA:18245"/>
        <dbReference type="ChEBI" id="CHEBI:15378"/>
        <dbReference type="ChEBI" id="CHEBI:30616"/>
        <dbReference type="ChEBI" id="CHEBI:57287"/>
        <dbReference type="ChEBI" id="CHEBI:57328"/>
        <dbReference type="ChEBI" id="CHEBI:456216"/>
        <dbReference type="EC" id="2.7.1.24"/>
    </reaction>
</comment>
<evidence type="ECO:0000256" key="6">
    <source>
        <dbReference type="NCBIfam" id="TIGR00152"/>
    </source>
</evidence>
<keyword evidence="5 7" id="KW-0808">Transferase</keyword>
<keyword evidence="5 7" id="KW-0418">Kinase</keyword>
<dbReference type="InterPro" id="IPR027417">
    <property type="entry name" value="P-loop_NTPase"/>
</dbReference>
<evidence type="ECO:0000256" key="1">
    <source>
        <dbReference type="ARBA" id="ARBA00009018"/>
    </source>
</evidence>
<dbReference type="Pfam" id="PF01121">
    <property type="entry name" value="CoaE"/>
    <property type="match status" value="1"/>
</dbReference>
<dbReference type="CDD" id="cd02022">
    <property type="entry name" value="DPCK"/>
    <property type="match status" value="1"/>
</dbReference>
<protein>
    <recommendedName>
        <fullName evidence="5 6">Dephospho-CoA kinase</fullName>
        <ecNumber evidence="5 6">2.7.1.24</ecNumber>
    </recommendedName>
    <alternativeName>
        <fullName evidence="5">Dephosphocoenzyme A kinase</fullName>
    </alternativeName>
</protein>
<keyword evidence="4 5" id="KW-0173">Coenzyme A biosynthesis</keyword>
<dbReference type="PROSITE" id="PS51219">
    <property type="entry name" value="DPCK"/>
    <property type="match status" value="1"/>
</dbReference>
<evidence type="ECO:0000256" key="4">
    <source>
        <dbReference type="ARBA" id="ARBA00022993"/>
    </source>
</evidence>
<comment type="subcellular location">
    <subcellularLocation>
        <location evidence="5">Cytoplasm</location>
    </subcellularLocation>
</comment>
<evidence type="ECO:0000313" key="8">
    <source>
        <dbReference type="Proteomes" id="UP001056937"/>
    </source>
</evidence>
<comment type="function">
    <text evidence="5">Catalyzes the phosphorylation of the 3'-hydroxyl group of dephosphocoenzyme A to form coenzyme A.</text>
</comment>
<dbReference type="Gene3D" id="3.40.50.300">
    <property type="entry name" value="P-loop containing nucleotide triphosphate hydrolases"/>
    <property type="match status" value="1"/>
</dbReference>
<evidence type="ECO:0000256" key="2">
    <source>
        <dbReference type="ARBA" id="ARBA00022741"/>
    </source>
</evidence>
<keyword evidence="2 5" id="KW-0547">Nucleotide-binding</keyword>
<comment type="pathway">
    <text evidence="5">Cofactor biosynthesis; coenzyme A biosynthesis; CoA from (R)-pantothenate: step 5/5.</text>
</comment>
<dbReference type="NCBIfam" id="TIGR00152">
    <property type="entry name" value="dephospho-CoA kinase"/>
    <property type="match status" value="1"/>
</dbReference>
<proteinExistence type="inferred from homology"/>
<feature type="binding site" evidence="5">
    <location>
        <begin position="11"/>
        <end position="16"/>
    </location>
    <ligand>
        <name>ATP</name>
        <dbReference type="ChEBI" id="CHEBI:30616"/>
    </ligand>
</feature>
<evidence type="ECO:0000256" key="3">
    <source>
        <dbReference type="ARBA" id="ARBA00022840"/>
    </source>
</evidence>
<dbReference type="Proteomes" id="UP001056937">
    <property type="component" value="Chromosome 1"/>
</dbReference>
<organism evidence="7 8">
    <name type="scientific">Sphingomonas morindae</name>
    <dbReference type="NCBI Taxonomy" id="1541170"/>
    <lineage>
        <taxon>Bacteria</taxon>
        <taxon>Pseudomonadati</taxon>
        <taxon>Pseudomonadota</taxon>
        <taxon>Alphaproteobacteria</taxon>
        <taxon>Sphingomonadales</taxon>
        <taxon>Sphingomonadaceae</taxon>
        <taxon>Sphingomonas</taxon>
    </lineage>
</organism>
<dbReference type="PANTHER" id="PTHR10695:SF46">
    <property type="entry name" value="BIFUNCTIONAL COENZYME A SYNTHASE-RELATED"/>
    <property type="match status" value="1"/>
</dbReference>
<dbReference type="EC" id="2.7.1.24" evidence="5 6"/>
<evidence type="ECO:0000313" key="7">
    <source>
        <dbReference type="EMBL" id="USI74240.1"/>
    </source>
</evidence>